<dbReference type="InterPro" id="IPR008201">
    <property type="entry name" value="HepT-like"/>
</dbReference>
<evidence type="ECO:0000313" key="7">
    <source>
        <dbReference type="Proteomes" id="UP001347146"/>
    </source>
</evidence>
<evidence type="ECO:0000256" key="3">
    <source>
        <dbReference type="ARBA" id="ARBA00022722"/>
    </source>
</evidence>
<comment type="caution">
    <text evidence="6">The sequence shown here is derived from an EMBL/GenBank/DDBJ whole genome shotgun (WGS) entry which is preliminary data.</text>
</comment>
<reference evidence="6 7" key="1">
    <citation type="submission" date="2024-01" db="EMBL/GenBank/DDBJ databases">
        <title>Draft genome sequence of Gordonia sp. LSe1-13.</title>
        <authorList>
            <person name="Suphannarot A."/>
            <person name="Mingma R."/>
        </authorList>
    </citation>
    <scope>NUCLEOTIDE SEQUENCE [LARGE SCALE GENOMIC DNA]</scope>
    <source>
        <strain evidence="6 7">LSe1-13</strain>
    </source>
</reference>
<keyword evidence="5" id="KW-0378">Hydrolase</keyword>
<evidence type="ECO:0000256" key="5">
    <source>
        <dbReference type="ARBA" id="ARBA00022801"/>
    </source>
</evidence>
<organism evidence="6 7">
    <name type="scientific">Gordonia sesuvii</name>
    <dbReference type="NCBI Taxonomy" id="3116777"/>
    <lineage>
        <taxon>Bacteria</taxon>
        <taxon>Bacillati</taxon>
        <taxon>Actinomycetota</taxon>
        <taxon>Actinomycetes</taxon>
        <taxon>Mycobacteriales</taxon>
        <taxon>Gordoniaceae</taxon>
        <taxon>Gordonia</taxon>
    </lineage>
</organism>
<keyword evidence="4" id="KW-0547">Nucleotide-binding</keyword>
<keyword evidence="7" id="KW-1185">Reference proteome</keyword>
<evidence type="ECO:0000313" key="6">
    <source>
        <dbReference type="EMBL" id="MEE3849117.1"/>
    </source>
</evidence>
<name>A0ABU7M7N4_9ACTN</name>
<accession>A0ABU7M7N4</accession>
<dbReference type="PANTHER" id="PTHR34139">
    <property type="entry name" value="UPF0331 PROTEIN MJ0127"/>
    <property type="match status" value="1"/>
</dbReference>
<keyword evidence="1" id="KW-0597">Phosphoprotein</keyword>
<proteinExistence type="predicted"/>
<evidence type="ECO:0000256" key="4">
    <source>
        <dbReference type="ARBA" id="ARBA00022741"/>
    </source>
</evidence>
<keyword evidence="2" id="KW-1277">Toxin-antitoxin system</keyword>
<gene>
    <name evidence="6" type="ORF">VZC37_02150</name>
</gene>
<dbReference type="PANTHER" id="PTHR34139:SF1">
    <property type="entry name" value="RNASE MJ1380-RELATED"/>
    <property type="match status" value="1"/>
</dbReference>
<evidence type="ECO:0000256" key="2">
    <source>
        <dbReference type="ARBA" id="ARBA00022649"/>
    </source>
</evidence>
<dbReference type="Proteomes" id="UP001347146">
    <property type="component" value="Unassembled WGS sequence"/>
</dbReference>
<sequence>MSTRPDKIAAAYLWDALNAARNVRLIVADEPVGGYVGNLLVESATERQIEIVGEALRNLRRIDESLAERVPHVHKIIGMRNIFVHGYAAVDSTTVWTAATRDVPALIPVLEDLLDGFEPEG</sequence>
<dbReference type="InterPro" id="IPR051813">
    <property type="entry name" value="HepT_RNase_toxin"/>
</dbReference>
<dbReference type="RefSeq" id="WP_330430771.1">
    <property type="nucleotide sequence ID" value="NZ_JAZDUF010000001.1"/>
</dbReference>
<dbReference type="EMBL" id="JAZDUF010000001">
    <property type="protein sequence ID" value="MEE3849117.1"/>
    <property type="molecule type" value="Genomic_DNA"/>
</dbReference>
<protein>
    <submittedName>
        <fullName evidence="6">HepT-like ribonuclease domain-containing protein</fullName>
    </submittedName>
</protein>
<dbReference type="Pfam" id="PF01934">
    <property type="entry name" value="HepT-like"/>
    <property type="match status" value="1"/>
</dbReference>
<keyword evidence="3" id="KW-0540">Nuclease</keyword>
<evidence type="ECO:0000256" key="1">
    <source>
        <dbReference type="ARBA" id="ARBA00022553"/>
    </source>
</evidence>